<evidence type="ECO:0000256" key="1">
    <source>
        <dbReference type="SAM" id="MobiDB-lite"/>
    </source>
</evidence>
<comment type="caution">
    <text evidence="2">The sequence shown here is derived from an EMBL/GenBank/DDBJ whole genome shotgun (WGS) entry which is preliminary data.</text>
</comment>
<protein>
    <submittedName>
        <fullName evidence="2">Uncharacterized protein</fullName>
    </submittedName>
</protein>
<sequence>MLNTLNKLKKTGWLPIVTMVNRESAERAVKDANPIIDGRKANVNLAYLGAKPRNGFLQNGFPFSSLTRNAIAAVSTGGGPYPTFPNSTGTAFGHGSQFGFPAQPHIMYHHPGSSALAAAAAATAATTPPAATFLPSATPAGLLLTPPSAFYSDYGLAGPNTASAATAGTTGPFPPSGYPPDSGTILTTFLAPTFAAAPPPPPPPPSTIVSSSSNSGHHHHHHHQQHYNGTTGGNHHHHHHPHHHHAAAAAAAQQAMVAAAAANALAGISGPPLPPPQSSTTGGSSSTMTPTNSAAAAAAAAAFYLNGQHTTNGFLTGVITPSSSNAYLNDTRIG</sequence>
<evidence type="ECO:0000313" key="2">
    <source>
        <dbReference type="EMBL" id="KAH9525909.1"/>
    </source>
</evidence>
<proteinExistence type="predicted"/>
<feature type="compositionally biased region" description="Low complexity" evidence="1">
    <location>
        <begin position="278"/>
        <end position="290"/>
    </location>
</feature>
<evidence type="ECO:0000313" key="3">
    <source>
        <dbReference type="Proteomes" id="UP000790347"/>
    </source>
</evidence>
<reference evidence="2" key="2">
    <citation type="journal article" date="2022" name="Res Sq">
        <title>Comparative Genomics Reveals Insights into the Divergent Evolution of Astigmatic Mites and Household Pest Adaptations.</title>
        <authorList>
            <person name="Xiong Q."/>
            <person name="Wan A.T.-Y."/>
            <person name="Liu X.-Y."/>
            <person name="Fung C.S.-H."/>
            <person name="Xiao X."/>
            <person name="Malainual N."/>
            <person name="Hou J."/>
            <person name="Wang L."/>
            <person name="Wang M."/>
            <person name="Yang K."/>
            <person name="Cui Y."/>
            <person name="Leung E."/>
            <person name="Nong W."/>
            <person name="Shin S.-K."/>
            <person name="Au S."/>
            <person name="Jeong K.Y."/>
            <person name="Chew F.T."/>
            <person name="Hui J."/>
            <person name="Leung T.F."/>
            <person name="Tungtrongchitr A."/>
            <person name="Zhong N."/>
            <person name="Liu Z."/>
            <person name="Tsui S."/>
        </authorList>
    </citation>
    <scope>NUCLEOTIDE SEQUENCE</scope>
    <source>
        <strain evidence="2">Derf</strain>
        <tissue evidence="2">Whole organism</tissue>
    </source>
</reference>
<feature type="region of interest" description="Disordered" evidence="1">
    <location>
        <begin position="193"/>
        <end position="254"/>
    </location>
</feature>
<organism evidence="2 3">
    <name type="scientific">Dermatophagoides farinae</name>
    <name type="common">American house dust mite</name>
    <dbReference type="NCBI Taxonomy" id="6954"/>
    <lineage>
        <taxon>Eukaryota</taxon>
        <taxon>Metazoa</taxon>
        <taxon>Ecdysozoa</taxon>
        <taxon>Arthropoda</taxon>
        <taxon>Chelicerata</taxon>
        <taxon>Arachnida</taxon>
        <taxon>Acari</taxon>
        <taxon>Acariformes</taxon>
        <taxon>Sarcoptiformes</taxon>
        <taxon>Astigmata</taxon>
        <taxon>Psoroptidia</taxon>
        <taxon>Analgoidea</taxon>
        <taxon>Pyroglyphidae</taxon>
        <taxon>Dermatophagoidinae</taxon>
        <taxon>Dermatophagoides</taxon>
    </lineage>
</organism>
<dbReference type="EMBL" id="ASGP02000001">
    <property type="protein sequence ID" value="KAH9525909.1"/>
    <property type="molecule type" value="Genomic_DNA"/>
</dbReference>
<feature type="compositionally biased region" description="Pro residues" evidence="1">
    <location>
        <begin position="197"/>
        <end position="206"/>
    </location>
</feature>
<dbReference type="Proteomes" id="UP000790347">
    <property type="component" value="Unassembled WGS sequence"/>
</dbReference>
<dbReference type="AlphaFoldDB" id="A0A922L7V8"/>
<feature type="compositionally biased region" description="Basic residues" evidence="1">
    <location>
        <begin position="216"/>
        <end position="225"/>
    </location>
</feature>
<feature type="region of interest" description="Disordered" evidence="1">
    <location>
        <begin position="267"/>
        <end position="290"/>
    </location>
</feature>
<reference evidence="2" key="1">
    <citation type="submission" date="2013-05" db="EMBL/GenBank/DDBJ databases">
        <authorList>
            <person name="Yim A.K.Y."/>
            <person name="Chan T.F."/>
            <person name="Ji K.M."/>
            <person name="Liu X.Y."/>
            <person name="Zhou J.W."/>
            <person name="Li R.Q."/>
            <person name="Yang K.Y."/>
            <person name="Li J."/>
            <person name="Li M."/>
            <person name="Law P.T.W."/>
            <person name="Wu Y.L."/>
            <person name="Cai Z.L."/>
            <person name="Qin H."/>
            <person name="Bao Y."/>
            <person name="Leung R.K.K."/>
            <person name="Ng P.K.S."/>
            <person name="Zou J."/>
            <person name="Zhong X.J."/>
            <person name="Ran P.X."/>
            <person name="Zhong N.S."/>
            <person name="Liu Z.G."/>
            <person name="Tsui S.K.W."/>
        </authorList>
    </citation>
    <scope>NUCLEOTIDE SEQUENCE</scope>
    <source>
        <strain evidence="2">Derf</strain>
        <tissue evidence="2">Whole organism</tissue>
    </source>
</reference>
<keyword evidence="3" id="KW-1185">Reference proteome</keyword>
<feature type="compositionally biased region" description="Basic residues" evidence="1">
    <location>
        <begin position="234"/>
        <end position="246"/>
    </location>
</feature>
<accession>A0A922L7V8</accession>
<name>A0A922L7V8_DERFA</name>
<gene>
    <name evidence="2" type="ORF">DERF_000041</name>
</gene>